<reference evidence="1 2" key="1">
    <citation type="submission" date="2019-01" db="EMBL/GenBank/DDBJ databases">
        <title>Sinorhodobacter populi sp. nov. isolated from the symptomatic bark tissue of Populus euramericana canker.</title>
        <authorList>
            <person name="Xu G."/>
        </authorList>
    </citation>
    <scope>NUCLEOTIDE SEQUENCE [LARGE SCALE GENOMIC DNA]</scope>
    <source>
        <strain evidence="1 2">SK2B-1</strain>
    </source>
</reference>
<sequence length="83" mass="9067">MAEYTVILKDRDGFDICTALVDGLPAAKARARYLLSDEHAAMIGTTHDDLGTYKVEVQSNASGVCLWDAFRCPSPDPGETYEL</sequence>
<proteinExistence type="predicted"/>
<evidence type="ECO:0000313" key="1">
    <source>
        <dbReference type="EMBL" id="RWR23084.1"/>
    </source>
</evidence>
<protein>
    <submittedName>
        <fullName evidence="1">Uncharacterized protein</fullName>
    </submittedName>
</protein>
<accession>A0A443JRD9</accession>
<name>A0A443JRD9_9RHOB</name>
<reference evidence="1 2" key="2">
    <citation type="submission" date="2019-01" db="EMBL/GenBank/DDBJ databases">
        <authorList>
            <person name="Li Y."/>
        </authorList>
    </citation>
    <scope>NUCLEOTIDE SEQUENCE [LARGE SCALE GENOMIC DNA]</scope>
    <source>
        <strain evidence="1 2">SK2B-1</strain>
    </source>
</reference>
<evidence type="ECO:0000313" key="2">
    <source>
        <dbReference type="Proteomes" id="UP000284476"/>
    </source>
</evidence>
<organism evidence="1 2">
    <name type="scientific">Paenirhodobacter populi</name>
    <dbReference type="NCBI Taxonomy" id="2306993"/>
    <lineage>
        <taxon>Bacteria</taxon>
        <taxon>Pseudomonadati</taxon>
        <taxon>Pseudomonadota</taxon>
        <taxon>Alphaproteobacteria</taxon>
        <taxon>Rhodobacterales</taxon>
        <taxon>Rhodobacter group</taxon>
        <taxon>Paenirhodobacter</taxon>
    </lineage>
</organism>
<dbReference type="AlphaFoldDB" id="A0A443JRD9"/>
<dbReference type="EMBL" id="SAUZ01000004">
    <property type="protein sequence ID" value="RWR23084.1"/>
    <property type="molecule type" value="Genomic_DNA"/>
</dbReference>
<comment type="caution">
    <text evidence="1">The sequence shown here is derived from an EMBL/GenBank/DDBJ whole genome shotgun (WGS) entry which is preliminary data.</text>
</comment>
<dbReference type="RefSeq" id="WP_128208068.1">
    <property type="nucleotide sequence ID" value="NZ_JBHRSO010000013.1"/>
</dbReference>
<dbReference type="Proteomes" id="UP000284476">
    <property type="component" value="Unassembled WGS sequence"/>
</dbReference>
<gene>
    <name evidence="1" type="ORF">D2T30_05540</name>
</gene>